<evidence type="ECO:0000313" key="2">
    <source>
        <dbReference type="Proteomes" id="UP000199577"/>
    </source>
</evidence>
<dbReference type="STRING" id="623281.SAMN05421747_12360"/>
<organism evidence="1 2">
    <name type="scientific">Parapedobacter composti</name>
    <dbReference type="NCBI Taxonomy" id="623281"/>
    <lineage>
        <taxon>Bacteria</taxon>
        <taxon>Pseudomonadati</taxon>
        <taxon>Bacteroidota</taxon>
        <taxon>Sphingobacteriia</taxon>
        <taxon>Sphingobacteriales</taxon>
        <taxon>Sphingobacteriaceae</taxon>
        <taxon>Parapedobacter</taxon>
    </lineage>
</organism>
<name>A0A1I1LS62_9SPHI</name>
<reference evidence="1 2" key="1">
    <citation type="submission" date="2016-10" db="EMBL/GenBank/DDBJ databases">
        <authorList>
            <person name="de Groot N.N."/>
        </authorList>
    </citation>
    <scope>NUCLEOTIDE SEQUENCE [LARGE SCALE GENOMIC DNA]</scope>
    <source>
        <strain evidence="1 2">DSM 22900</strain>
    </source>
</reference>
<dbReference type="EMBL" id="FOLL01000023">
    <property type="protein sequence ID" value="SFC75931.1"/>
    <property type="molecule type" value="Genomic_DNA"/>
</dbReference>
<dbReference type="AlphaFoldDB" id="A0A1I1LS62"/>
<sequence length="81" mass="9274">MILKGCPKGSPIVKFEIANCAYPLSKRFNLSSNSAMYFRCRDIISPFLLTSGTRPDTYKSRSSWAALTVLSRFRYLGRIFR</sequence>
<protein>
    <submittedName>
        <fullName evidence="1">Uncharacterized protein</fullName>
    </submittedName>
</protein>
<accession>A0A1I1LS62</accession>
<gene>
    <name evidence="1" type="ORF">SAMN05421747_12360</name>
</gene>
<proteinExistence type="predicted"/>
<dbReference type="Proteomes" id="UP000199577">
    <property type="component" value="Unassembled WGS sequence"/>
</dbReference>
<evidence type="ECO:0000313" key="1">
    <source>
        <dbReference type="EMBL" id="SFC75931.1"/>
    </source>
</evidence>
<keyword evidence="2" id="KW-1185">Reference proteome</keyword>